<dbReference type="InterPro" id="IPR025390">
    <property type="entry name" value="Dsc3_C"/>
</dbReference>
<feature type="domain" description="Ubiquitin-like" evidence="3">
    <location>
        <begin position="39"/>
        <end position="100"/>
    </location>
</feature>
<dbReference type="InterPro" id="IPR000626">
    <property type="entry name" value="Ubiquitin-like_dom"/>
</dbReference>
<dbReference type="Gene3D" id="3.10.20.90">
    <property type="entry name" value="Phosphatidylinositol 3-kinase Catalytic Subunit, Chain A, domain 1"/>
    <property type="match status" value="1"/>
</dbReference>
<accession>A0ABR1WSR1</accession>
<dbReference type="EMBL" id="JAQQWL010000002">
    <property type="protein sequence ID" value="KAK8086184.1"/>
    <property type="molecule type" value="Genomic_DNA"/>
</dbReference>
<dbReference type="PROSITE" id="PS50053">
    <property type="entry name" value="UBIQUITIN_2"/>
    <property type="match status" value="1"/>
</dbReference>
<evidence type="ECO:0000313" key="5">
    <source>
        <dbReference type="Proteomes" id="UP001480595"/>
    </source>
</evidence>
<dbReference type="Proteomes" id="UP001480595">
    <property type="component" value="Unassembled WGS sequence"/>
</dbReference>
<organism evidence="4 5">
    <name type="scientific">Apiospora phragmitis</name>
    <dbReference type="NCBI Taxonomy" id="2905665"/>
    <lineage>
        <taxon>Eukaryota</taxon>
        <taxon>Fungi</taxon>
        <taxon>Dikarya</taxon>
        <taxon>Ascomycota</taxon>
        <taxon>Pezizomycotina</taxon>
        <taxon>Sordariomycetes</taxon>
        <taxon>Xylariomycetidae</taxon>
        <taxon>Amphisphaeriales</taxon>
        <taxon>Apiosporaceae</taxon>
        <taxon>Apiospora</taxon>
    </lineage>
</organism>
<gene>
    <name evidence="4" type="ORF">PG994_001158</name>
</gene>
<feature type="compositionally biased region" description="Low complexity" evidence="1">
    <location>
        <begin position="8"/>
        <end position="25"/>
    </location>
</feature>
<dbReference type="Pfam" id="PF10302">
    <property type="entry name" value="Dsc3_N"/>
    <property type="match status" value="1"/>
</dbReference>
<comment type="caution">
    <text evidence="4">The sequence shown here is derived from an EMBL/GenBank/DDBJ whole genome shotgun (WGS) entry which is preliminary data.</text>
</comment>
<feature type="compositionally biased region" description="Pro residues" evidence="1">
    <location>
        <begin position="26"/>
        <end position="38"/>
    </location>
</feature>
<dbReference type="RefSeq" id="XP_066720708.1">
    <property type="nucleotide sequence ID" value="XM_066852567.1"/>
</dbReference>
<dbReference type="Pfam" id="PF13373">
    <property type="entry name" value="Dsc3_C"/>
    <property type="match status" value="1"/>
</dbReference>
<keyword evidence="2" id="KW-1133">Transmembrane helix</keyword>
<keyword evidence="2" id="KW-0812">Transmembrane</keyword>
<evidence type="ECO:0000256" key="2">
    <source>
        <dbReference type="SAM" id="Phobius"/>
    </source>
</evidence>
<feature type="transmembrane region" description="Helical" evidence="2">
    <location>
        <begin position="323"/>
        <end position="343"/>
    </location>
</feature>
<dbReference type="GeneID" id="92085630"/>
<keyword evidence="5" id="KW-1185">Reference proteome</keyword>
<feature type="region of interest" description="Disordered" evidence="1">
    <location>
        <begin position="122"/>
        <end position="163"/>
    </location>
</feature>
<dbReference type="InterPro" id="IPR045226">
    <property type="entry name" value="Dsc3"/>
</dbReference>
<evidence type="ECO:0000256" key="1">
    <source>
        <dbReference type="SAM" id="MobiDB-lite"/>
    </source>
</evidence>
<feature type="compositionally biased region" description="Low complexity" evidence="1">
    <location>
        <begin position="192"/>
        <end position="207"/>
    </location>
</feature>
<name>A0ABR1WSR1_9PEZI</name>
<keyword evidence="2" id="KW-0472">Membrane</keyword>
<sequence>MSSTLKPPSLNSAALNGSLSPNNLTPAPPLSTQPPPPPLALTIRFSASIPDLDLEIPHPAQTTVVSLKHLIRGRLAEPNSQRRLRFIQGGRILPDTAALSAVLRAPPPAPPSRYDEYESLVAASGGGTDDKDTGTQSKGKGNSKGKGKNIPNRPPPPQRIYVNCSIGDSLTDAELEAEAKAALVPVAPPSSPLLRPTSSSPAHSPNTPGGGGGTGGNNNNNGQPSQNQQNTPRGFDRLLHAGFTAAEVNQLRLQFRSIHASRYTPDTLPSPDSFRRMEDSWIDDNGAAAMPTTAFNTGGGSGLDDDGGGGNGNNAGLSGHLDALVWGVITGFMWPLGSFGWLVRQHGIHSDRWKFMVCVGVFFSFLIGIVRSISGGK</sequence>
<evidence type="ECO:0000259" key="3">
    <source>
        <dbReference type="PROSITE" id="PS50053"/>
    </source>
</evidence>
<reference evidence="4 5" key="1">
    <citation type="submission" date="2023-01" db="EMBL/GenBank/DDBJ databases">
        <title>Analysis of 21 Apiospora genomes using comparative genomics revels a genus with tremendous synthesis potential of carbohydrate active enzymes and secondary metabolites.</title>
        <authorList>
            <person name="Sorensen T."/>
        </authorList>
    </citation>
    <scope>NUCLEOTIDE SEQUENCE [LARGE SCALE GENOMIC DNA]</scope>
    <source>
        <strain evidence="4 5">CBS 135458</strain>
    </source>
</reference>
<dbReference type="PANTHER" id="PTHR28049:SF1">
    <property type="entry name" value="DSC E3 UBIQUITIN LIGASE COMPLEX SUBUNIT 3"/>
    <property type="match status" value="1"/>
</dbReference>
<evidence type="ECO:0000313" key="4">
    <source>
        <dbReference type="EMBL" id="KAK8086184.1"/>
    </source>
</evidence>
<feature type="region of interest" description="Disordered" evidence="1">
    <location>
        <begin position="186"/>
        <end position="234"/>
    </location>
</feature>
<dbReference type="PANTHER" id="PTHR28049">
    <property type="entry name" value="TRANSMEMBRANE PROTEIN YOR223W"/>
    <property type="match status" value="1"/>
</dbReference>
<feature type="transmembrane region" description="Helical" evidence="2">
    <location>
        <begin position="355"/>
        <end position="374"/>
    </location>
</feature>
<dbReference type="InterPro" id="IPR019413">
    <property type="entry name" value="Dsc3_ub-like_dom"/>
</dbReference>
<proteinExistence type="predicted"/>
<feature type="region of interest" description="Disordered" evidence="1">
    <location>
        <begin position="1"/>
        <end position="38"/>
    </location>
</feature>
<feature type="compositionally biased region" description="Low complexity" evidence="1">
    <location>
        <begin position="217"/>
        <end position="232"/>
    </location>
</feature>
<protein>
    <recommendedName>
        <fullName evidence="3">Ubiquitin-like domain-containing protein</fullName>
    </recommendedName>
</protein>